<keyword evidence="3" id="KW-1003">Cell membrane</keyword>
<keyword evidence="4" id="KW-0997">Cell inner membrane</keyword>
<dbReference type="GO" id="GO:0005886">
    <property type="term" value="C:plasma membrane"/>
    <property type="evidence" value="ECO:0007669"/>
    <property type="project" value="UniProtKB-SubCell"/>
</dbReference>
<keyword evidence="11" id="KW-1185">Reference proteome</keyword>
<evidence type="ECO:0000256" key="3">
    <source>
        <dbReference type="ARBA" id="ARBA00022475"/>
    </source>
</evidence>
<proteinExistence type="inferred from homology"/>
<comment type="subcellular location">
    <subcellularLocation>
        <location evidence="1">Cell inner membrane</location>
        <topology evidence="1">Multi-pass membrane protein</topology>
    </subcellularLocation>
    <subcellularLocation>
        <location evidence="8">Cell membrane</location>
        <topology evidence="8">Multi-pass membrane protein</topology>
    </subcellularLocation>
</comment>
<keyword evidence="5 8" id="KW-0812">Transmembrane</keyword>
<evidence type="ECO:0000259" key="9">
    <source>
        <dbReference type="PROSITE" id="PS50928"/>
    </source>
</evidence>
<evidence type="ECO:0000256" key="1">
    <source>
        <dbReference type="ARBA" id="ARBA00004429"/>
    </source>
</evidence>
<evidence type="ECO:0000256" key="7">
    <source>
        <dbReference type="ARBA" id="ARBA00023136"/>
    </source>
</evidence>
<dbReference type="SUPFAM" id="SSF161098">
    <property type="entry name" value="MetI-like"/>
    <property type="match status" value="1"/>
</dbReference>
<keyword evidence="7 8" id="KW-0472">Membrane</keyword>
<dbReference type="PANTHER" id="PTHR43357">
    <property type="entry name" value="INNER MEMBRANE ABC TRANSPORTER PERMEASE PROTEIN YDCV"/>
    <property type="match status" value="1"/>
</dbReference>
<dbReference type="InterPro" id="IPR035906">
    <property type="entry name" value="MetI-like_sf"/>
</dbReference>
<organism evidence="10 11">
    <name type="scientific">Skermanella stibiiresistens SB22</name>
    <dbReference type="NCBI Taxonomy" id="1385369"/>
    <lineage>
        <taxon>Bacteria</taxon>
        <taxon>Pseudomonadati</taxon>
        <taxon>Pseudomonadota</taxon>
        <taxon>Alphaproteobacteria</taxon>
        <taxon>Rhodospirillales</taxon>
        <taxon>Azospirillaceae</taxon>
        <taxon>Skermanella</taxon>
    </lineage>
</organism>
<feature type="transmembrane region" description="Helical" evidence="8">
    <location>
        <begin position="136"/>
        <end position="157"/>
    </location>
</feature>
<evidence type="ECO:0000313" key="11">
    <source>
        <dbReference type="Proteomes" id="UP000019486"/>
    </source>
</evidence>
<comment type="similarity">
    <text evidence="8">Belongs to the binding-protein-dependent transport system permease family.</text>
</comment>
<reference evidence="10 11" key="1">
    <citation type="submission" date="2013-08" db="EMBL/GenBank/DDBJ databases">
        <title>The genome sequence of Skermanella stibiiresistens.</title>
        <authorList>
            <person name="Zhu W."/>
            <person name="Wang G."/>
        </authorList>
    </citation>
    <scope>NUCLEOTIDE SEQUENCE [LARGE SCALE GENOMIC DNA]</scope>
    <source>
        <strain evidence="10 11">SB22</strain>
    </source>
</reference>
<name>W9GYT6_9PROT</name>
<dbReference type="EMBL" id="AVFL01000039">
    <property type="protein sequence ID" value="EWY36613.1"/>
    <property type="molecule type" value="Genomic_DNA"/>
</dbReference>
<comment type="caution">
    <text evidence="10">The sequence shown here is derived from an EMBL/GenBank/DDBJ whole genome shotgun (WGS) entry which is preliminary data.</text>
</comment>
<dbReference type="Gene3D" id="1.10.3720.10">
    <property type="entry name" value="MetI-like"/>
    <property type="match status" value="1"/>
</dbReference>
<evidence type="ECO:0000313" key="10">
    <source>
        <dbReference type="EMBL" id="EWY36613.1"/>
    </source>
</evidence>
<dbReference type="Pfam" id="PF00528">
    <property type="entry name" value="BPD_transp_1"/>
    <property type="match status" value="1"/>
</dbReference>
<evidence type="ECO:0000256" key="4">
    <source>
        <dbReference type="ARBA" id="ARBA00022519"/>
    </source>
</evidence>
<dbReference type="STRING" id="1385369.N825_09840"/>
<feature type="transmembrane region" description="Helical" evidence="8">
    <location>
        <begin position="102"/>
        <end position="124"/>
    </location>
</feature>
<feature type="domain" description="ABC transmembrane type-1" evidence="9">
    <location>
        <begin position="64"/>
        <end position="258"/>
    </location>
</feature>
<dbReference type="Proteomes" id="UP000019486">
    <property type="component" value="Unassembled WGS sequence"/>
</dbReference>
<dbReference type="PROSITE" id="PS50928">
    <property type="entry name" value="ABC_TM1"/>
    <property type="match status" value="1"/>
</dbReference>
<dbReference type="GO" id="GO:0055085">
    <property type="term" value="P:transmembrane transport"/>
    <property type="evidence" value="ECO:0007669"/>
    <property type="project" value="InterPro"/>
</dbReference>
<feature type="transmembrane region" description="Helical" evidence="8">
    <location>
        <begin position="9"/>
        <end position="33"/>
    </location>
</feature>
<keyword evidence="6 8" id="KW-1133">Transmembrane helix</keyword>
<feature type="transmembrane region" description="Helical" evidence="8">
    <location>
        <begin position="68"/>
        <end position="90"/>
    </location>
</feature>
<evidence type="ECO:0000256" key="5">
    <source>
        <dbReference type="ARBA" id="ARBA00022692"/>
    </source>
</evidence>
<sequence length="268" mass="28785">MHAKWVNRLYATMSAAVVAFILLPLVGIVWVSFFSNRILSFPPEGYTLDWYVRAWGMDVFRDGFVTSVQTAACATLISLGLGVPASLALTRYRFIGRDAIQTLLLAPMIVPGIVGGAALFIAFIELEVLFDHQIAGTLGGLLIAHGLIALPWTVRLVTASLAGTDRSIEEAAASLGASSLTIFRRVTLPSIRPGIVAAALFSFVISFIDLEKSIFLVGAGRTTLQIALVNYLEWNLDSTVAAVATVQIVIIGTLLLASDRYAKLGRAF</sequence>
<dbReference type="InterPro" id="IPR000515">
    <property type="entry name" value="MetI-like"/>
</dbReference>
<feature type="transmembrane region" description="Helical" evidence="8">
    <location>
        <begin position="194"/>
        <end position="219"/>
    </location>
</feature>
<protein>
    <submittedName>
        <fullName evidence="10">ABC transporter permease</fullName>
    </submittedName>
</protein>
<feature type="transmembrane region" description="Helical" evidence="8">
    <location>
        <begin position="239"/>
        <end position="257"/>
    </location>
</feature>
<dbReference type="OrthoDB" id="9815533at2"/>
<dbReference type="PANTHER" id="PTHR43357:SF4">
    <property type="entry name" value="INNER MEMBRANE ABC TRANSPORTER PERMEASE PROTEIN YDCV"/>
    <property type="match status" value="1"/>
</dbReference>
<evidence type="ECO:0000256" key="8">
    <source>
        <dbReference type="RuleBase" id="RU363032"/>
    </source>
</evidence>
<evidence type="ECO:0000256" key="6">
    <source>
        <dbReference type="ARBA" id="ARBA00022989"/>
    </source>
</evidence>
<dbReference type="AlphaFoldDB" id="W9GYT6"/>
<gene>
    <name evidence="10" type="ORF">N825_09840</name>
</gene>
<dbReference type="CDD" id="cd06261">
    <property type="entry name" value="TM_PBP2"/>
    <property type="match status" value="1"/>
</dbReference>
<keyword evidence="2 8" id="KW-0813">Transport</keyword>
<accession>W9GYT6</accession>
<dbReference type="RefSeq" id="WP_037460336.1">
    <property type="nucleotide sequence ID" value="NZ_AVFL01000039.1"/>
</dbReference>
<evidence type="ECO:0000256" key="2">
    <source>
        <dbReference type="ARBA" id="ARBA00022448"/>
    </source>
</evidence>